<name>A0A835M8X2_9MAGN</name>
<evidence type="ECO:0000313" key="2">
    <source>
        <dbReference type="EMBL" id="KAF9615011.1"/>
    </source>
</evidence>
<keyword evidence="1" id="KW-0812">Transmembrane</keyword>
<feature type="transmembrane region" description="Helical" evidence="1">
    <location>
        <begin position="67"/>
        <end position="94"/>
    </location>
</feature>
<organism evidence="2 3">
    <name type="scientific">Coptis chinensis</name>
    <dbReference type="NCBI Taxonomy" id="261450"/>
    <lineage>
        <taxon>Eukaryota</taxon>
        <taxon>Viridiplantae</taxon>
        <taxon>Streptophyta</taxon>
        <taxon>Embryophyta</taxon>
        <taxon>Tracheophyta</taxon>
        <taxon>Spermatophyta</taxon>
        <taxon>Magnoliopsida</taxon>
        <taxon>Ranunculales</taxon>
        <taxon>Ranunculaceae</taxon>
        <taxon>Coptidoideae</taxon>
        <taxon>Coptis</taxon>
    </lineage>
</organism>
<evidence type="ECO:0000256" key="1">
    <source>
        <dbReference type="SAM" id="Phobius"/>
    </source>
</evidence>
<proteinExistence type="predicted"/>
<comment type="caution">
    <text evidence="2">The sequence shown here is derived from an EMBL/GenBank/DDBJ whole genome shotgun (WGS) entry which is preliminary data.</text>
</comment>
<dbReference type="Proteomes" id="UP000631114">
    <property type="component" value="Unassembled WGS sequence"/>
</dbReference>
<keyword evidence="1" id="KW-0472">Membrane</keyword>
<dbReference type="InterPro" id="IPR032675">
    <property type="entry name" value="LRR_dom_sf"/>
</dbReference>
<keyword evidence="3" id="KW-1185">Reference proteome</keyword>
<evidence type="ECO:0000313" key="3">
    <source>
        <dbReference type="Proteomes" id="UP000631114"/>
    </source>
</evidence>
<dbReference type="Gene3D" id="3.80.10.10">
    <property type="entry name" value="Ribonuclease Inhibitor"/>
    <property type="match status" value="1"/>
</dbReference>
<dbReference type="InterPro" id="IPR046959">
    <property type="entry name" value="PRK1-6/SRF4-like"/>
</dbReference>
<dbReference type="EMBL" id="JADFTS010000003">
    <property type="protein sequence ID" value="KAF9615011.1"/>
    <property type="molecule type" value="Genomic_DNA"/>
</dbReference>
<protein>
    <submittedName>
        <fullName evidence="2">Uncharacterized protein</fullName>
    </submittedName>
</protein>
<gene>
    <name evidence="2" type="ORF">IFM89_021565</name>
</gene>
<dbReference type="PANTHER" id="PTHR48007">
    <property type="entry name" value="LEUCINE-RICH REPEAT RECEPTOR-LIKE PROTEIN KINASE PXC1"/>
    <property type="match status" value="1"/>
</dbReference>
<accession>A0A835M8X2</accession>
<dbReference type="OrthoDB" id="772719at2759"/>
<keyword evidence="1" id="KW-1133">Transmembrane helix</keyword>
<sequence length="264" mass="30166">MVFNVSYNSLEDLIPQTPNLQKFSDDSYSHNLELCGKPLNNTCPPPNISPPPAVPPLPLSPSKSTKLSIWTIVLIAVSAALLPFIAMIAFLCYFRKINVLQGDREDVSDEEKVQNATKRGSDPERRVELEFFDKERPMFDLDDLLRASAEMMRKRKMGSTYKVTIDSGPIVVVKRFKEMSDLDKKEFDFADAFQSFHVGCKQGQELSTPFDKRKSHPATSTTSEYGVSKKELLKACFSREWLLMKRNSFVYIFKMMQTWYTMGS</sequence>
<reference evidence="2 3" key="1">
    <citation type="submission" date="2020-10" db="EMBL/GenBank/DDBJ databases">
        <title>The Coptis chinensis genome and diversification of protoberbering-type alkaloids.</title>
        <authorList>
            <person name="Wang B."/>
            <person name="Shu S."/>
            <person name="Song C."/>
            <person name="Liu Y."/>
        </authorList>
    </citation>
    <scope>NUCLEOTIDE SEQUENCE [LARGE SCALE GENOMIC DNA]</scope>
    <source>
        <strain evidence="2">HL-2020</strain>
        <tissue evidence="2">Leaf</tissue>
    </source>
</reference>
<dbReference type="PANTHER" id="PTHR48007:SF40">
    <property type="entry name" value="SERINE-THREONINE_TYROSINE-PROTEIN KINASE CATALYTIC DOMAIN-CONTAINING PROTEIN"/>
    <property type="match status" value="1"/>
</dbReference>
<dbReference type="AlphaFoldDB" id="A0A835M8X2"/>